<dbReference type="PIRSF" id="PIRSF006707">
    <property type="entry name" value="MJ1563"/>
    <property type="match status" value="1"/>
</dbReference>
<dbReference type="Pfam" id="PF12802">
    <property type="entry name" value="MarR_2"/>
    <property type="match status" value="1"/>
</dbReference>
<dbReference type="Proteomes" id="UP001500518">
    <property type="component" value="Unassembled WGS sequence"/>
</dbReference>
<dbReference type="EMBL" id="BAABHV010000001">
    <property type="protein sequence ID" value="GAA5047045.1"/>
    <property type="molecule type" value="Genomic_DNA"/>
</dbReference>
<comment type="caution">
    <text evidence="6">The sequence shown here is derived from an EMBL/GenBank/DDBJ whole genome shotgun (WGS) entry which is preliminary data.</text>
</comment>
<dbReference type="InterPro" id="IPR000835">
    <property type="entry name" value="HTH_MarR-typ"/>
</dbReference>
<dbReference type="Gene3D" id="1.10.10.10">
    <property type="entry name" value="Winged helix-like DNA-binding domain superfamily/Winged helix DNA-binding domain"/>
    <property type="match status" value="1"/>
</dbReference>
<evidence type="ECO:0000313" key="7">
    <source>
        <dbReference type="Proteomes" id="UP001500518"/>
    </source>
</evidence>
<keyword evidence="2 4" id="KW-0238">DNA-binding</keyword>
<dbReference type="SUPFAM" id="SSF46785">
    <property type="entry name" value="Winged helix' DNA-binding domain"/>
    <property type="match status" value="1"/>
</dbReference>
<gene>
    <name evidence="6" type="ORF">GCM10023208_03050</name>
</gene>
<proteinExistence type="inferred from homology"/>
<feature type="domain" description="HTH marR-type" evidence="5">
    <location>
        <begin position="30"/>
        <end position="88"/>
    </location>
</feature>
<dbReference type="CDD" id="cd00090">
    <property type="entry name" value="HTH_ARSR"/>
    <property type="match status" value="1"/>
</dbReference>
<evidence type="ECO:0000313" key="6">
    <source>
        <dbReference type="EMBL" id="GAA5047045.1"/>
    </source>
</evidence>
<dbReference type="PANTHER" id="PTHR38465:SF1">
    <property type="entry name" value="HTH-TYPE TRANSCRIPTIONAL REGULATOR MJ1563-RELATED"/>
    <property type="match status" value="1"/>
</dbReference>
<name>A0ABP9JYE6_9SPHN</name>
<dbReference type="InterPro" id="IPR011991">
    <property type="entry name" value="ArsR-like_HTH"/>
</dbReference>
<sequence>MRVGSAVKVTDIPEAEQFILHWGEMGSHWGVNRSVSQVHALLYLSDRPLHAEEICDTLGLARSNVSTALKELQGYGIVRRQHVIGDRRDHFVAETDLWEMLMRITVERKKREIDPTLQVLSDLSARLEGRKDVPPHIAQRIGRMHEFMGTLTGWFDDVRKLPKGTLVSLMKLGSKVARFIPARNPRD</sequence>
<keyword evidence="1 4" id="KW-0805">Transcription regulation</keyword>
<evidence type="ECO:0000259" key="5">
    <source>
        <dbReference type="Pfam" id="PF12802"/>
    </source>
</evidence>
<evidence type="ECO:0000256" key="4">
    <source>
        <dbReference type="PIRNR" id="PIRNR006707"/>
    </source>
</evidence>
<dbReference type="PANTHER" id="PTHR38465">
    <property type="entry name" value="HTH-TYPE TRANSCRIPTIONAL REGULATOR MJ1563-RELATED"/>
    <property type="match status" value="1"/>
</dbReference>
<keyword evidence="3 4" id="KW-0804">Transcription</keyword>
<protein>
    <recommendedName>
        <fullName evidence="4">HTH-type transcriptional regulator</fullName>
    </recommendedName>
</protein>
<evidence type="ECO:0000256" key="3">
    <source>
        <dbReference type="ARBA" id="ARBA00023163"/>
    </source>
</evidence>
<dbReference type="InterPro" id="IPR036388">
    <property type="entry name" value="WH-like_DNA-bd_sf"/>
</dbReference>
<evidence type="ECO:0000256" key="1">
    <source>
        <dbReference type="ARBA" id="ARBA00023015"/>
    </source>
</evidence>
<accession>A0ABP9JYE6</accession>
<dbReference type="InterPro" id="IPR052362">
    <property type="entry name" value="HTH-GbsR_regulator"/>
</dbReference>
<evidence type="ECO:0000256" key="2">
    <source>
        <dbReference type="ARBA" id="ARBA00023125"/>
    </source>
</evidence>
<organism evidence="6 7">
    <name type="scientific">Erythrobacter westpacificensis</name>
    <dbReference type="NCBI Taxonomy" id="1055231"/>
    <lineage>
        <taxon>Bacteria</taxon>
        <taxon>Pseudomonadati</taxon>
        <taxon>Pseudomonadota</taxon>
        <taxon>Alphaproteobacteria</taxon>
        <taxon>Sphingomonadales</taxon>
        <taxon>Erythrobacteraceae</taxon>
        <taxon>Erythrobacter/Porphyrobacter group</taxon>
        <taxon>Erythrobacter</taxon>
    </lineage>
</organism>
<comment type="similarity">
    <text evidence="4">Belongs to the GbsR family.</text>
</comment>
<dbReference type="InterPro" id="IPR036390">
    <property type="entry name" value="WH_DNA-bd_sf"/>
</dbReference>
<dbReference type="InterPro" id="IPR026282">
    <property type="entry name" value="MJ1563"/>
</dbReference>
<reference evidence="7" key="1">
    <citation type="journal article" date="2019" name="Int. J. Syst. Evol. Microbiol.">
        <title>The Global Catalogue of Microorganisms (GCM) 10K type strain sequencing project: providing services to taxonomists for standard genome sequencing and annotation.</title>
        <authorList>
            <consortium name="The Broad Institute Genomics Platform"/>
            <consortium name="The Broad Institute Genome Sequencing Center for Infectious Disease"/>
            <person name="Wu L."/>
            <person name="Ma J."/>
        </authorList>
    </citation>
    <scope>NUCLEOTIDE SEQUENCE [LARGE SCALE GENOMIC DNA]</scope>
    <source>
        <strain evidence="7">JCM 18014</strain>
    </source>
</reference>
<keyword evidence="7" id="KW-1185">Reference proteome</keyword>